<comment type="similarity">
    <text evidence="3 6">Belongs to the DHNA family.</text>
</comment>
<dbReference type="InterPro" id="IPR006156">
    <property type="entry name" value="Dihydroneopterin_aldolase"/>
</dbReference>
<dbReference type="KEGG" id="run:DR864_20655"/>
<evidence type="ECO:0000256" key="5">
    <source>
        <dbReference type="ARBA" id="ARBA00023239"/>
    </source>
</evidence>
<reference evidence="8 9" key="1">
    <citation type="submission" date="2018-07" db="EMBL/GenBank/DDBJ databases">
        <title>Genome sequencing of Runella.</title>
        <authorList>
            <person name="Baek M.-G."/>
            <person name="Yi H."/>
        </authorList>
    </citation>
    <scope>NUCLEOTIDE SEQUENCE [LARGE SCALE GENOMIC DNA]</scope>
    <source>
        <strain evidence="8 9">HYN0085</strain>
    </source>
</reference>
<dbReference type="SMART" id="SM00905">
    <property type="entry name" value="FolB"/>
    <property type="match status" value="1"/>
</dbReference>
<evidence type="ECO:0000256" key="2">
    <source>
        <dbReference type="ARBA" id="ARBA00005013"/>
    </source>
</evidence>
<dbReference type="InterPro" id="IPR043133">
    <property type="entry name" value="GTP-CH-I_C/QueF"/>
</dbReference>
<dbReference type="Gene3D" id="3.30.1130.10">
    <property type="match status" value="1"/>
</dbReference>
<dbReference type="EMBL" id="CP030850">
    <property type="protein sequence ID" value="AXE19986.1"/>
    <property type="molecule type" value="Genomic_DNA"/>
</dbReference>
<dbReference type="PANTHER" id="PTHR42844:SF1">
    <property type="entry name" value="DIHYDRONEOPTERIN ALDOLASE 1-RELATED"/>
    <property type="match status" value="1"/>
</dbReference>
<evidence type="ECO:0000256" key="4">
    <source>
        <dbReference type="ARBA" id="ARBA00022909"/>
    </source>
</evidence>
<protein>
    <recommendedName>
        <fullName evidence="6">7,8-dihydroneopterin aldolase</fullName>
        <ecNumber evidence="6">4.1.2.25</ecNumber>
    </recommendedName>
</protein>
<keyword evidence="4 6" id="KW-0289">Folate biosynthesis</keyword>
<keyword evidence="5 6" id="KW-0456">Lyase</keyword>
<dbReference type="NCBIfam" id="TIGR00526">
    <property type="entry name" value="folB_dom"/>
    <property type="match status" value="1"/>
</dbReference>
<dbReference type="RefSeq" id="WP_114068752.1">
    <property type="nucleotide sequence ID" value="NZ_CP030850.1"/>
</dbReference>
<comment type="function">
    <text evidence="6">Catalyzes the conversion of 7,8-dihydroneopterin to 6-hydroxymethyl-7,8-dihydropterin.</text>
</comment>
<dbReference type="UniPathway" id="UPA00077">
    <property type="reaction ID" value="UER00154"/>
</dbReference>
<gene>
    <name evidence="8" type="primary">folB</name>
    <name evidence="8" type="ORF">DR864_20655</name>
</gene>
<dbReference type="OrthoDB" id="9803748at2"/>
<dbReference type="NCBIfam" id="TIGR00525">
    <property type="entry name" value="folB"/>
    <property type="match status" value="1"/>
</dbReference>
<comment type="pathway">
    <text evidence="2 6">Cofactor biosynthesis; tetrahydrofolate biosynthesis; 2-amino-4-hydroxy-6-hydroxymethyl-7,8-dihydropteridine diphosphate from 7,8-dihydroneopterin triphosphate: step 3/4.</text>
</comment>
<dbReference type="InterPro" id="IPR006157">
    <property type="entry name" value="FolB_dom"/>
</dbReference>
<evidence type="ECO:0000256" key="1">
    <source>
        <dbReference type="ARBA" id="ARBA00001353"/>
    </source>
</evidence>
<dbReference type="EC" id="4.1.2.25" evidence="6"/>
<evidence type="ECO:0000313" key="9">
    <source>
        <dbReference type="Proteomes" id="UP000251993"/>
    </source>
</evidence>
<evidence type="ECO:0000313" key="8">
    <source>
        <dbReference type="EMBL" id="AXE19986.1"/>
    </source>
</evidence>
<evidence type="ECO:0000259" key="7">
    <source>
        <dbReference type="SMART" id="SM00905"/>
    </source>
</evidence>
<organism evidence="8 9">
    <name type="scientific">Runella rosea</name>
    <dbReference type="NCBI Taxonomy" id="2259595"/>
    <lineage>
        <taxon>Bacteria</taxon>
        <taxon>Pseudomonadati</taxon>
        <taxon>Bacteroidota</taxon>
        <taxon>Cytophagia</taxon>
        <taxon>Cytophagales</taxon>
        <taxon>Spirosomataceae</taxon>
        <taxon>Runella</taxon>
    </lineage>
</organism>
<feature type="domain" description="Dihydroneopterin aldolase/epimerase" evidence="7">
    <location>
        <begin position="4"/>
        <end position="116"/>
    </location>
</feature>
<evidence type="ECO:0000256" key="3">
    <source>
        <dbReference type="ARBA" id="ARBA00005708"/>
    </source>
</evidence>
<dbReference type="Proteomes" id="UP000251993">
    <property type="component" value="Chromosome"/>
</dbReference>
<dbReference type="GO" id="GO:0005737">
    <property type="term" value="C:cytoplasm"/>
    <property type="evidence" value="ECO:0007669"/>
    <property type="project" value="TreeGrafter"/>
</dbReference>
<comment type="catalytic activity">
    <reaction evidence="1 6">
        <text>7,8-dihydroneopterin = 6-hydroxymethyl-7,8-dihydropterin + glycolaldehyde</text>
        <dbReference type="Rhea" id="RHEA:10540"/>
        <dbReference type="ChEBI" id="CHEBI:17001"/>
        <dbReference type="ChEBI" id="CHEBI:17071"/>
        <dbReference type="ChEBI" id="CHEBI:44841"/>
        <dbReference type="EC" id="4.1.2.25"/>
    </reaction>
</comment>
<name>A0A344TMW5_9BACT</name>
<dbReference type="AlphaFoldDB" id="A0A344TMW5"/>
<dbReference type="GO" id="GO:0046654">
    <property type="term" value="P:tetrahydrofolate biosynthetic process"/>
    <property type="evidence" value="ECO:0007669"/>
    <property type="project" value="UniProtKB-UniRule"/>
</dbReference>
<dbReference type="SUPFAM" id="SSF55620">
    <property type="entry name" value="Tetrahydrobiopterin biosynthesis enzymes-like"/>
    <property type="match status" value="1"/>
</dbReference>
<evidence type="ECO:0000256" key="6">
    <source>
        <dbReference type="RuleBase" id="RU362079"/>
    </source>
</evidence>
<dbReference type="GO" id="GO:0046656">
    <property type="term" value="P:folic acid biosynthetic process"/>
    <property type="evidence" value="ECO:0007669"/>
    <property type="project" value="UniProtKB-UniRule"/>
</dbReference>
<dbReference type="GO" id="GO:0004150">
    <property type="term" value="F:dihydroneopterin aldolase activity"/>
    <property type="evidence" value="ECO:0007669"/>
    <property type="project" value="UniProtKB-UniRule"/>
</dbReference>
<dbReference type="PANTHER" id="PTHR42844">
    <property type="entry name" value="DIHYDRONEOPTERIN ALDOLASE 1-RELATED"/>
    <property type="match status" value="1"/>
</dbReference>
<keyword evidence="9" id="KW-1185">Reference proteome</keyword>
<accession>A0A344TMW5</accession>
<dbReference type="Pfam" id="PF02152">
    <property type="entry name" value="FolB"/>
    <property type="match status" value="1"/>
</dbReference>
<proteinExistence type="inferred from homology"/>
<sequence length="116" mass="13036">MGTVSLEGIEFFAYHGTSEEEQKIGNKFSIDVTITTDFIEAARYDRLKGTVNYEVIYRVVAQVMQKSSRLLEHIAYNIIDEIRKAYPSVETIEVSVSKFNPPVGGVCARSRITLKG</sequence>